<comment type="caution">
    <text evidence="1">The sequence shown here is derived from an EMBL/GenBank/DDBJ whole genome shotgun (WGS) entry which is preliminary data.</text>
</comment>
<accession>A0A0F9D4D8</accession>
<dbReference type="AlphaFoldDB" id="A0A0F9D4D8"/>
<dbReference type="EMBL" id="LAZR01043494">
    <property type="protein sequence ID" value="KKL06938.1"/>
    <property type="molecule type" value="Genomic_DNA"/>
</dbReference>
<sequence>MNVYDYKMVFKTKEEDDKKALIEFDFWSDDDKVSIKINEEIVATFHSDGKFKFFGKNSNPKYEGNWKEQW</sequence>
<reference evidence="1" key="1">
    <citation type="journal article" date="2015" name="Nature">
        <title>Complex archaea that bridge the gap between prokaryotes and eukaryotes.</title>
        <authorList>
            <person name="Spang A."/>
            <person name="Saw J.H."/>
            <person name="Jorgensen S.L."/>
            <person name="Zaremba-Niedzwiedzka K."/>
            <person name="Martijn J."/>
            <person name="Lind A.E."/>
            <person name="van Eijk R."/>
            <person name="Schleper C."/>
            <person name="Guy L."/>
            <person name="Ettema T.J."/>
        </authorList>
    </citation>
    <scope>NUCLEOTIDE SEQUENCE</scope>
</reference>
<protein>
    <submittedName>
        <fullName evidence="1">Uncharacterized protein</fullName>
    </submittedName>
</protein>
<evidence type="ECO:0000313" key="1">
    <source>
        <dbReference type="EMBL" id="KKL06938.1"/>
    </source>
</evidence>
<organism evidence="1">
    <name type="scientific">marine sediment metagenome</name>
    <dbReference type="NCBI Taxonomy" id="412755"/>
    <lineage>
        <taxon>unclassified sequences</taxon>
        <taxon>metagenomes</taxon>
        <taxon>ecological metagenomes</taxon>
    </lineage>
</organism>
<name>A0A0F9D4D8_9ZZZZ</name>
<gene>
    <name evidence="1" type="ORF">LCGC14_2591020</name>
</gene>
<proteinExistence type="predicted"/>